<evidence type="ECO:0000259" key="8">
    <source>
        <dbReference type="Pfam" id="PF04547"/>
    </source>
</evidence>
<evidence type="ECO:0000313" key="10">
    <source>
        <dbReference type="Proteomes" id="UP000054359"/>
    </source>
</evidence>
<keyword evidence="5 6" id="KW-0472">Membrane</keyword>
<evidence type="ECO:0000256" key="1">
    <source>
        <dbReference type="ARBA" id="ARBA00004141"/>
    </source>
</evidence>
<dbReference type="OMA" id="WRANQTI"/>
<keyword evidence="10" id="KW-1185">Reference proteome</keyword>
<protein>
    <recommendedName>
        <fullName evidence="6">Anoctamin</fullName>
    </recommendedName>
</protein>
<organism evidence="9 10">
    <name type="scientific">Stegodyphus mimosarum</name>
    <name type="common">African social velvet spider</name>
    <dbReference type="NCBI Taxonomy" id="407821"/>
    <lineage>
        <taxon>Eukaryota</taxon>
        <taxon>Metazoa</taxon>
        <taxon>Ecdysozoa</taxon>
        <taxon>Arthropoda</taxon>
        <taxon>Chelicerata</taxon>
        <taxon>Arachnida</taxon>
        <taxon>Araneae</taxon>
        <taxon>Araneomorphae</taxon>
        <taxon>Entelegynae</taxon>
        <taxon>Eresoidea</taxon>
        <taxon>Eresidae</taxon>
        <taxon>Stegodyphus</taxon>
    </lineage>
</organism>
<keyword evidence="4 6" id="KW-1133">Transmembrane helix</keyword>
<dbReference type="STRING" id="407821.A0A087UKP8"/>
<dbReference type="PANTHER" id="PTHR12308">
    <property type="entry name" value="ANOCTAMIN"/>
    <property type="match status" value="1"/>
</dbReference>
<dbReference type="InterPro" id="IPR049452">
    <property type="entry name" value="Anoctamin_TM"/>
</dbReference>
<comment type="subcellular location">
    <subcellularLocation>
        <location evidence="1 6">Membrane</location>
        <topology evidence="1 6">Multi-pass membrane protein</topology>
    </subcellularLocation>
</comment>
<comment type="similarity">
    <text evidence="2 6">Belongs to the anoctamin family.</text>
</comment>
<dbReference type="InterPro" id="IPR007632">
    <property type="entry name" value="Anoctamin"/>
</dbReference>
<dbReference type="GO" id="GO:0005254">
    <property type="term" value="F:chloride channel activity"/>
    <property type="evidence" value="ECO:0007669"/>
    <property type="project" value="TreeGrafter"/>
</dbReference>
<name>A0A087UKP8_STEMI</name>
<evidence type="ECO:0000256" key="3">
    <source>
        <dbReference type="ARBA" id="ARBA00022692"/>
    </source>
</evidence>
<evidence type="ECO:0000256" key="6">
    <source>
        <dbReference type="RuleBase" id="RU280814"/>
    </source>
</evidence>
<evidence type="ECO:0000256" key="5">
    <source>
        <dbReference type="ARBA" id="ARBA00023136"/>
    </source>
</evidence>
<feature type="transmembrane region" description="Helical" evidence="6">
    <location>
        <begin position="135"/>
        <end position="158"/>
    </location>
</feature>
<gene>
    <name evidence="9" type="ORF">X975_20101</name>
</gene>
<dbReference type="OrthoDB" id="6423062at2759"/>
<evidence type="ECO:0000256" key="7">
    <source>
        <dbReference type="SAM" id="MobiDB-lite"/>
    </source>
</evidence>
<feature type="non-terminal residue" evidence="9">
    <location>
        <position position="183"/>
    </location>
</feature>
<feature type="region of interest" description="Disordered" evidence="7">
    <location>
        <begin position="66"/>
        <end position="109"/>
    </location>
</feature>
<dbReference type="Pfam" id="PF04547">
    <property type="entry name" value="Anoctamin"/>
    <property type="match status" value="1"/>
</dbReference>
<keyword evidence="3 6" id="KW-0812">Transmembrane</keyword>
<reference evidence="9 10" key="1">
    <citation type="submission" date="2013-11" db="EMBL/GenBank/DDBJ databases">
        <title>Genome sequencing of Stegodyphus mimosarum.</title>
        <authorList>
            <person name="Bechsgaard J."/>
        </authorList>
    </citation>
    <scope>NUCLEOTIDE SEQUENCE [LARGE SCALE GENOMIC DNA]</scope>
</reference>
<dbReference type="PANTHER" id="PTHR12308:SF51">
    <property type="entry name" value="ANOCTAMIN-8"/>
    <property type="match status" value="1"/>
</dbReference>
<dbReference type="Proteomes" id="UP000054359">
    <property type="component" value="Unassembled WGS sequence"/>
</dbReference>
<evidence type="ECO:0000256" key="2">
    <source>
        <dbReference type="ARBA" id="ARBA00009671"/>
    </source>
</evidence>
<feature type="compositionally biased region" description="Polar residues" evidence="7">
    <location>
        <begin position="86"/>
        <end position="95"/>
    </location>
</feature>
<dbReference type="AlphaFoldDB" id="A0A087UKP8"/>
<dbReference type="EMBL" id="KK120277">
    <property type="protein sequence ID" value="KFM77937.1"/>
    <property type="molecule type" value="Genomic_DNA"/>
</dbReference>
<evidence type="ECO:0000256" key="4">
    <source>
        <dbReference type="ARBA" id="ARBA00022989"/>
    </source>
</evidence>
<accession>A0A087UKP8</accession>
<feature type="domain" description="Anoctamin transmembrane" evidence="8">
    <location>
        <begin position="3"/>
        <end position="183"/>
    </location>
</feature>
<sequence>MTKFQFVNSFLSLFYIAFYLQDMEKLKEQLAALLITRQVVGNIKESFIPFLTETLKLAHLGADHSVHTPSGSENDQKDVISDQESDPMSSASSTPVHEGNSEKKSHNNLTQAEVESAMYKYEGTFEDYLEMFIQFGYVILFSSAFPMAAMCALLNNVIEIRSDAFKLCMIFQRPFGQRAENIG</sequence>
<proteinExistence type="inferred from homology"/>
<comment type="caution">
    <text evidence="6">Lacks conserved residue(s) required for the propagation of feature annotation.</text>
</comment>
<evidence type="ECO:0000313" key="9">
    <source>
        <dbReference type="EMBL" id="KFM77937.1"/>
    </source>
</evidence>
<dbReference type="GO" id="GO:0005886">
    <property type="term" value="C:plasma membrane"/>
    <property type="evidence" value="ECO:0007669"/>
    <property type="project" value="TreeGrafter"/>
</dbReference>